<evidence type="ECO:0000256" key="1">
    <source>
        <dbReference type="SAM" id="Phobius"/>
    </source>
</evidence>
<dbReference type="AlphaFoldDB" id="A0A5B9E670"/>
<feature type="chain" id="PRO_5022845973" evidence="2">
    <location>
        <begin position="23"/>
        <end position="166"/>
    </location>
</feature>
<accession>A0A5B9E670</accession>
<keyword evidence="1" id="KW-1133">Transmembrane helix</keyword>
<evidence type="ECO:0000313" key="4">
    <source>
        <dbReference type="Proteomes" id="UP000321820"/>
    </source>
</evidence>
<name>A0A5B9E670_9BACT</name>
<evidence type="ECO:0000256" key="2">
    <source>
        <dbReference type="SAM" id="SignalP"/>
    </source>
</evidence>
<proteinExistence type="predicted"/>
<dbReference type="KEGG" id="talb:FTW19_05420"/>
<sequence length="166" mass="17454">MRRLPILAAVSLLSISAAVAHARSSEDRAGVGNQIVVEEDQTVGDIACAFCDVVVHGRVTGDVAIAFGKLQVDGGKSISGDVAAFATPITLEEGSSIGGDLATIGGNYTEKGATVHGDRLISSSPLWILIPLAPILFFAGLIWLLISTIRNRTPMPPPYPGRYQRM</sequence>
<keyword evidence="1" id="KW-0472">Membrane</keyword>
<gene>
    <name evidence="3" type="ORF">FTW19_05420</name>
</gene>
<dbReference type="RefSeq" id="WP_147646689.1">
    <property type="nucleotide sequence ID" value="NZ_CP042806.1"/>
</dbReference>
<protein>
    <submittedName>
        <fullName evidence="3">Polymer-forming cytoskeletal protein</fullName>
    </submittedName>
</protein>
<keyword evidence="2" id="KW-0732">Signal</keyword>
<evidence type="ECO:0000313" key="3">
    <source>
        <dbReference type="EMBL" id="QEE27498.1"/>
    </source>
</evidence>
<feature type="signal peptide" evidence="2">
    <location>
        <begin position="1"/>
        <end position="22"/>
    </location>
</feature>
<keyword evidence="1" id="KW-0812">Transmembrane</keyword>
<dbReference type="Proteomes" id="UP000321820">
    <property type="component" value="Chromosome"/>
</dbReference>
<dbReference type="EMBL" id="CP042806">
    <property type="protein sequence ID" value="QEE27498.1"/>
    <property type="molecule type" value="Genomic_DNA"/>
</dbReference>
<dbReference type="OrthoDB" id="119938at2"/>
<reference evidence="3 4" key="1">
    <citation type="submission" date="2019-08" db="EMBL/GenBank/DDBJ databases">
        <title>Complete genome sequence of Terriglobus albidus strain ORNL.</title>
        <authorList>
            <person name="Podar M."/>
        </authorList>
    </citation>
    <scope>NUCLEOTIDE SEQUENCE [LARGE SCALE GENOMIC DNA]</scope>
    <source>
        <strain evidence="3 4">ORNL</strain>
    </source>
</reference>
<feature type="transmembrane region" description="Helical" evidence="1">
    <location>
        <begin position="126"/>
        <end position="146"/>
    </location>
</feature>
<organism evidence="3 4">
    <name type="scientific">Terriglobus albidus</name>
    <dbReference type="NCBI Taxonomy" id="1592106"/>
    <lineage>
        <taxon>Bacteria</taxon>
        <taxon>Pseudomonadati</taxon>
        <taxon>Acidobacteriota</taxon>
        <taxon>Terriglobia</taxon>
        <taxon>Terriglobales</taxon>
        <taxon>Acidobacteriaceae</taxon>
        <taxon>Terriglobus</taxon>
    </lineage>
</organism>
<keyword evidence="4" id="KW-1185">Reference proteome</keyword>